<reference evidence="2 3" key="1">
    <citation type="submission" date="2020-04" db="EMBL/GenBank/DDBJ databases">
        <title>MicrobeNet Type strains.</title>
        <authorList>
            <person name="Nicholson A.C."/>
        </authorList>
    </citation>
    <scope>NUCLEOTIDE SEQUENCE [LARGE SCALE GENOMIC DNA]</scope>
    <source>
        <strain evidence="2 3">DSM 44445</strain>
    </source>
</reference>
<comment type="caution">
    <text evidence="2">The sequence shown here is derived from an EMBL/GenBank/DDBJ whole genome shotgun (WGS) entry which is preliminary data.</text>
</comment>
<keyword evidence="3" id="KW-1185">Reference proteome</keyword>
<keyword evidence="1" id="KW-0472">Membrane</keyword>
<protein>
    <submittedName>
        <fullName evidence="2">Uncharacterized protein</fullName>
    </submittedName>
</protein>
<organism evidence="2 3">
    <name type="scientific">Nocardia veterana</name>
    <dbReference type="NCBI Taxonomy" id="132249"/>
    <lineage>
        <taxon>Bacteria</taxon>
        <taxon>Bacillati</taxon>
        <taxon>Actinomycetota</taxon>
        <taxon>Actinomycetes</taxon>
        <taxon>Mycobacteriales</taxon>
        <taxon>Nocardiaceae</taxon>
        <taxon>Nocardia</taxon>
    </lineage>
</organism>
<gene>
    <name evidence="2" type="ORF">HGA07_00230</name>
</gene>
<name>A0A7X6LT27_9NOCA</name>
<feature type="transmembrane region" description="Helical" evidence="1">
    <location>
        <begin position="6"/>
        <end position="27"/>
    </location>
</feature>
<evidence type="ECO:0000313" key="3">
    <source>
        <dbReference type="Proteomes" id="UP000523447"/>
    </source>
</evidence>
<accession>A0A7X6LT27</accession>
<evidence type="ECO:0000256" key="1">
    <source>
        <dbReference type="SAM" id="Phobius"/>
    </source>
</evidence>
<dbReference type="EMBL" id="JAAXPE010000001">
    <property type="protein sequence ID" value="NKY84054.1"/>
    <property type="molecule type" value="Genomic_DNA"/>
</dbReference>
<keyword evidence="1" id="KW-1133">Transmembrane helix</keyword>
<sequence>MSGGWVCLGWTIVVGLPVAVLVAAILWPPRIPKDRSVEAIRRRIEAEDGCGEARRRPGRPT</sequence>
<keyword evidence="1" id="KW-0812">Transmembrane</keyword>
<dbReference type="Proteomes" id="UP000523447">
    <property type="component" value="Unassembled WGS sequence"/>
</dbReference>
<dbReference type="RefSeq" id="WP_040716618.1">
    <property type="nucleotide sequence ID" value="NZ_CAWPHS010000001.1"/>
</dbReference>
<evidence type="ECO:0000313" key="2">
    <source>
        <dbReference type="EMBL" id="NKY84054.1"/>
    </source>
</evidence>
<dbReference type="AlphaFoldDB" id="A0A7X6LT27"/>
<proteinExistence type="predicted"/>